<evidence type="ECO:0000256" key="4">
    <source>
        <dbReference type="ARBA" id="ARBA00022801"/>
    </source>
</evidence>
<dbReference type="EMBL" id="MH183147">
    <property type="protein sequence ID" value="AWV55760.1"/>
    <property type="molecule type" value="mRNA"/>
</dbReference>
<dbReference type="GO" id="GO:0004197">
    <property type="term" value="F:cysteine-type endopeptidase activity"/>
    <property type="evidence" value="ECO:0007669"/>
    <property type="project" value="InterPro"/>
</dbReference>
<dbReference type="PROSITE" id="PS50088">
    <property type="entry name" value="ANK_REPEAT"/>
    <property type="match status" value="3"/>
</dbReference>
<dbReference type="InterPro" id="IPR029030">
    <property type="entry name" value="Caspase-like_dom_sf"/>
</dbReference>
<evidence type="ECO:0000256" key="2">
    <source>
        <dbReference type="ARBA" id="ARBA00022670"/>
    </source>
</evidence>
<evidence type="ECO:0000256" key="5">
    <source>
        <dbReference type="PROSITE-ProRule" id="PRU00023"/>
    </source>
</evidence>
<feature type="repeat" description="ANK" evidence="5">
    <location>
        <begin position="91"/>
        <end position="123"/>
    </location>
</feature>
<feature type="domain" description="Caspase family p10" evidence="8">
    <location>
        <begin position="359"/>
        <end position="418"/>
    </location>
</feature>
<organism evidence="10">
    <name type="scientific">Eriocheir sinensis</name>
    <name type="common">Chinese mitten crab</name>
    <dbReference type="NCBI Taxonomy" id="95602"/>
    <lineage>
        <taxon>Eukaryota</taxon>
        <taxon>Metazoa</taxon>
        <taxon>Ecdysozoa</taxon>
        <taxon>Arthropoda</taxon>
        <taxon>Crustacea</taxon>
        <taxon>Multicrustacea</taxon>
        <taxon>Malacostraca</taxon>
        <taxon>Eumalacostraca</taxon>
        <taxon>Eucarida</taxon>
        <taxon>Decapoda</taxon>
        <taxon>Pleocyemata</taxon>
        <taxon>Brachyura</taxon>
        <taxon>Eubrachyura</taxon>
        <taxon>Grapsoidea</taxon>
        <taxon>Varunidae</taxon>
        <taxon>Eriocheir</taxon>
    </lineage>
</organism>
<evidence type="ECO:0000313" key="10">
    <source>
        <dbReference type="EMBL" id="AWV55760.1"/>
    </source>
</evidence>
<dbReference type="SUPFAM" id="SSF48403">
    <property type="entry name" value="Ankyrin repeat"/>
    <property type="match status" value="1"/>
</dbReference>
<dbReference type="SMART" id="SM00248">
    <property type="entry name" value="ANK"/>
    <property type="match status" value="3"/>
</dbReference>
<dbReference type="InterPro" id="IPR002138">
    <property type="entry name" value="Pept_C14_p10"/>
</dbReference>
<dbReference type="InterPro" id="IPR011600">
    <property type="entry name" value="Pept_C14_caspase"/>
</dbReference>
<dbReference type="PANTHER" id="PTHR47901">
    <property type="entry name" value="CASPASE RECRUITMENT DOMAIN-CONTAINING PROTEIN 18"/>
    <property type="match status" value="1"/>
</dbReference>
<dbReference type="OrthoDB" id="6097640at2759"/>
<feature type="domain" description="Caspase family p20" evidence="9">
    <location>
        <begin position="207"/>
        <end position="330"/>
    </location>
</feature>
<comment type="similarity">
    <text evidence="1 6">Belongs to the peptidase C14A family.</text>
</comment>
<feature type="repeat" description="ANK" evidence="5">
    <location>
        <begin position="57"/>
        <end position="89"/>
    </location>
</feature>
<dbReference type="PROSITE" id="PS50207">
    <property type="entry name" value="CASPASE_P10"/>
    <property type="match status" value="1"/>
</dbReference>
<dbReference type="InterPro" id="IPR036770">
    <property type="entry name" value="Ankyrin_rpt-contain_sf"/>
</dbReference>
<feature type="region of interest" description="Disordered" evidence="7">
    <location>
        <begin position="1"/>
        <end position="24"/>
    </location>
</feature>
<reference evidence="10" key="1">
    <citation type="journal article" date="2018" name="Aging (Albany NY)">
        <title>Roles of three Es-Caspases during spermatogenesis and Cadmium-induced apoptosis in Eriocheir sinensis.</title>
        <authorList>
            <person name="Xu Y.R."/>
            <person name="Yang W.X."/>
        </authorList>
    </citation>
    <scope>NUCLEOTIDE SEQUENCE</scope>
</reference>
<evidence type="ECO:0000259" key="8">
    <source>
        <dbReference type="PROSITE" id="PS50207"/>
    </source>
</evidence>
<evidence type="ECO:0000256" key="3">
    <source>
        <dbReference type="ARBA" id="ARBA00022703"/>
    </source>
</evidence>
<dbReference type="GO" id="GO:0006508">
    <property type="term" value="P:proteolysis"/>
    <property type="evidence" value="ECO:0007669"/>
    <property type="project" value="UniProtKB-KW"/>
</dbReference>
<dbReference type="Pfam" id="PF00656">
    <property type="entry name" value="Peptidase_C14"/>
    <property type="match status" value="1"/>
</dbReference>
<dbReference type="SMART" id="SM00115">
    <property type="entry name" value="CASc"/>
    <property type="match status" value="1"/>
</dbReference>
<dbReference type="PRINTS" id="PR00376">
    <property type="entry name" value="IL1BCENZYME"/>
</dbReference>
<reference evidence="10" key="2">
    <citation type="submission" date="2018-04" db="EMBL/GenBank/DDBJ databases">
        <authorList>
            <person name="Xu Y.-R."/>
            <person name="Yang W.-X."/>
        </authorList>
    </citation>
    <scope>NUCLEOTIDE SEQUENCE</scope>
</reference>
<proteinExistence type="evidence at transcript level"/>
<dbReference type="SUPFAM" id="SSF52129">
    <property type="entry name" value="Caspase-like"/>
    <property type="match status" value="1"/>
</dbReference>
<dbReference type="PANTHER" id="PTHR47901:SF8">
    <property type="entry name" value="CASPASE-3"/>
    <property type="match status" value="1"/>
</dbReference>
<dbReference type="AlphaFoldDB" id="A0A3G1RFS0"/>
<keyword evidence="3" id="KW-0053">Apoptosis</keyword>
<dbReference type="PROSITE" id="PS50208">
    <property type="entry name" value="CASPASE_P20"/>
    <property type="match status" value="1"/>
</dbReference>
<dbReference type="GO" id="GO:0006915">
    <property type="term" value="P:apoptotic process"/>
    <property type="evidence" value="ECO:0007669"/>
    <property type="project" value="UniProtKB-KW"/>
</dbReference>
<dbReference type="Gene3D" id="1.25.40.20">
    <property type="entry name" value="Ankyrin repeat-containing domain"/>
    <property type="match status" value="1"/>
</dbReference>
<dbReference type="InterPro" id="IPR002110">
    <property type="entry name" value="Ankyrin_rpt"/>
</dbReference>
<evidence type="ECO:0000256" key="1">
    <source>
        <dbReference type="ARBA" id="ARBA00010134"/>
    </source>
</evidence>
<name>A0A3G1RFS0_ERISI</name>
<keyword evidence="2" id="KW-0645">Protease</keyword>
<dbReference type="Pfam" id="PF12796">
    <property type="entry name" value="Ank_2"/>
    <property type="match status" value="2"/>
</dbReference>
<dbReference type="InterPro" id="IPR001309">
    <property type="entry name" value="Pept_C14_p20"/>
</dbReference>
<feature type="repeat" description="ANK" evidence="5">
    <location>
        <begin position="24"/>
        <end position="56"/>
    </location>
</feature>
<sequence length="447" mass="49317">MKRQEEATRQALMAGADANLSSPTGSRPLHAAALRGSASIITTLVEHRAKVDQVDSEGYTPLMVAALSGRVDAVRALLASGADPRLTRLDTGETALHMAMNGGSPGVVRALLEAGADVNAQTTEEKFTPLDFAHQFDAKDLAKILEDNPHCNPDRRQPAAAKLTQERGHETGMAPDTADGGFAKVPVTFPEKPVPPSESVYKALSKPRGRVLLLNYEEFYIEEDDRNGAAKDRQMLKYLFEEMGYLVTVWVNLDKEDTKLALKSFRNSKELGKVDCAVVCVLSHGTNTDTFITYYGEEMTVGEVYDFFTDEQCPSLRGKPKLFLFNFCRGKCIETGCALDQEKSVDQDAIEIEQKRTVVPNKKDVLKDRISLFASVEGVRALRDTNGTLFVQAIVRAFASLAHSLDVEELAKKVNEHIIPRLQGTTTETHSVLRKRFFLNPTQLLSQ</sequence>
<keyword evidence="4" id="KW-0378">Hydrolase</keyword>
<dbReference type="InterPro" id="IPR002398">
    <property type="entry name" value="Pept_C14"/>
</dbReference>
<evidence type="ECO:0000259" key="9">
    <source>
        <dbReference type="PROSITE" id="PS50208"/>
    </source>
</evidence>
<protein>
    <submittedName>
        <fullName evidence="10">Cysteinyl aspartate specific proteinase 3</fullName>
    </submittedName>
</protein>
<dbReference type="PROSITE" id="PS50297">
    <property type="entry name" value="ANK_REP_REGION"/>
    <property type="match status" value="3"/>
</dbReference>
<dbReference type="PRINTS" id="PR01415">
    <property type="entry name" value="ANKYRIN"/>
</dbReference>
<dbReference type="InterPro" id="IPR015917">
    <property type="entry name" value="Pept_C14A"/>
</dbReference>
<dbReference type="Gene3D" id="3.40.50.1460">
    <property type="match status" value="1"/>
</dbReference>
<evidence type="ECO:0000256" key="7">
    <source>
        <dbReference type="SAM" id="MobiDB-lite"/>
    </source>
</evidence>
<evidence type="ECO:0000256" key="6">
    <source>
        <dbReference type="RuleBase" id="RU003971"/>
    </source>
</evidence>
<keyword evidence="5" id="KW-0040">ANK repeat</keyword>
<accession>A0A3G1RFS0</accession>